<evidence type="ECO:0000256" key="1">
    <source>
        <dbReference type="SAM" id="Phobius"/>
    </source>
</evidence>
<evidence type="ECO:0000313" key="4">
    <source>
        <dbReference type="EMBL" id="CAB5014528.1"/>
    </source>
</evidence>
<feature type="transmembrane region" description="Helical" evidence="1">
    <location>
        <begin position="36"/>
        <end position="52"/>
    </location>
</feature>
<keyword evidence="1" id="KW-0812">Transmembrane</keyword>
<accession>A0A6J6BMN9</accession>
<dbReference type="AlphaFoldDB" id="A0A6J6BMN9"/>
<protein>
    <submittedName>
        <fullName evidence="2">Unannotated protein</fullName>
    </submittedName>
</protein>
<dbReference type="EMBL" id="CAFBRW010000072">
    <property type="protein sequence ID" value="CAB5116102.1"/>
    <property type="molecule type" value="Genomic_DNA"/>
</dbReference>
<dbReference type="EMBL" id="CAFBOX010000011">
    <property type="protein sequence ID" value="CAB4990028.1"/>
    <property type="molecule type" value="Genomic_DNA"/>
</dbReference>
<evidence type="ECO:0000313" key="3">
    <source>
        <dbReference type="EMBL" id="CAB4990028.1"/>
    </source>
</evidence>
<name>A0A6J6BMN9_9ZZZZ</name>
<proteinExistence type="predicted"/>
<sequence>MEYREVISAPIWLIAFVYFIFLSMVLSIWAALGDTPALVVFIVLTIALMVIYQKTKLVIEIDNDELRVGPARIEKKYIGKCENLDAPALKLVRGRDADPAAYLGIRFWQPTGIKMHVMDSRDSTPYWLITSKRGQELTALLNK</sequence>
<evidence type="ECO:0000313" key="2">
    <source>
        <dbReference type="EMBL" id="CAB4539887.1"/>
    </source>
</evidence>
<dbReference type="EMBL" id="CAEZSM010000036">
    <property type="protein sequence ID" value="CAB4539887.1"/>
    <property type="molecule type" value="Genomic_DNA"/>
</dbReference>
<dbReference type="EMBL" id="CAFBPH010000120">
    <property type="protein sequence ID" value="CAB5014528.1"/>
    <property type="molecule type" value="Genomic_DNA"/>
</dbReference>
<feature type="transmembrane region" description="Helical" evidence="1">
    <location>
        <begin position="12"/>
        <end position="30"/>
    </location>
</feature>
<dbReference type="InterPro" id="IPR021443">
    <property type="entry name" value="DUF3093"/>
</dbReference>
<reference evidence="2" key="1">
    <citation type="submission" date="2020-05" db="EMBL/GenBank/DDBJ databases">
        <authorList>
            <person name="Chiriac C."/>
            <person name="Salcher M."/>
            <person name="Ghai R."/>
            <person name="Kavagutti S V."/>
        </authorList>
    </citation>
    <scope>NUCLEOTIDE SEQUENCE</scope>
</reference>
<keyword evidence="1" id="KW-0472">Membrane</keyword>
<evidence type="ECO:0000313" key="5">
    <source>
        <dbReference type="EMBL" id="CAB5116102.1"/>
    </source>
</evidence>
<dbReference type="Pfam" id="PF11292">
    <property type="entry name" value="DUF3093"/>
    <property type="match status" value="1"/>
</dbReference>
<organism evidence="2">
    <name type="scientific">freshwater metagenome</name>
    <dbReference type="NCBI Taxonomy" id="449393"/>
    <lineage>
        <taxon>unclassified sequences</taxon>
        <taxon>metagenomes</taxon>
        <taxon>ecological metagenomes</taxon>
    </lineage>
</organism>
<gene>
    <name evidence="2" type="ORF">UFOPK1438_00410</name>
    <name evidence="3" type="ORF">UFOPK4035_00137</name>
    <name evidence="4" type="ORF">UFOPK4087_00621</name>
    <name evidence="5" type="ORF">UFOPK4424_00458</name>
</gene>
<keyword evidence="1" id="KW-1133">Transmembrane helix</keyword>